<name>A0ABW9XQM1_9BACL</name>
<proteinExistence type="predicted"/>
<evidence type="ECO:0000313" key="2">
    <source>
        <dbReference type="EMBL" id="NBD24953.1"/>
    </source>
</evidence>
<comment type="caution">
    <text evidence="2">The sequence shown here is derived from an EMBL/GenBank/DDBJ whole genome shotgun (WGS) entry which is preliminary data.</text>
</comment>
<dbReference type="InterPro" id="IPR050266">
    <property type="entry name" value="AB_hydrolase_sf"/>
</dbReference>
<feature type="domain" description="AB hydrolase-1" evidence="1">
    <location>
        <begin position="65"/>
        <end position="309"/>
    </location>
</feature>
<organism evidence="2 3">
    <name type="scientific">Paenibacillus glycinis</name>
    <dbReference type="NCBI Taxonomy" id="2697035"/>
    <lineage>
        <taxon>Bacteria</taxon>
        <taxon>Bacillati</taxon>
        <taxon>Bacillota</taxon>
        <taxon>Bacilli</taxon>
        <taxon>Bacillales</taxon>
        <taxon>Paenibacillaceae</taxon>
        <taxon>Paenibacillus</taxon>
    </lineage>
</organism>
<dbReference type="RefSeq" id="WP_161743757.1">
    <property type="nucleotide sequence ID" value="NZ_JAAAMV010000009.1"/>
</dbReference>
<accession>A0ABW9XQM1</accession>
<dbReference type="Proteomes" id="UP000665561">
    <property type="component" value="Unassembled WGS sequence"/>
</dbReference>
<evidence type="ECO:0000313" key="3">
    <source>
        <dbReference type="Proteomes" id="UP000665561"/>
    </source>
</evidence>
<dbReference type="PANTHER" id="PTHR43798:SF33">
    <property type="entry name" value="HYDROLASE, PUTATIVE (AFU_ORTHOLOGUE AFUA_2G14860)-RELATED"/>
    <property type="match status" value="1"/>
</dbReference>
<gene>
    <name evidence="2" type="ORF">GT019_13795</name>
</gene>
<dbReference type="SUPFAM" id="SSF53474">
    <property type="entry name" value="alpha/beta-Hydrolases"/>
    <property type="match status" value="1"/>
</dbReference>
<protein>
    <submittedName>
        <fullName evidence="2">Alpha/beta fold hydrolase</fullName>
    </submittedName>
</protein>
<keyword evidence="2" id="KW-0378">Hydrolase</keyword>
<evidence type="ECO:0000259" key="1">
    <source>
        <dbReference type="Pfam" id="PF00561"/>
    </source>
</evidence>
<dbReference type="Pfam" id="PF00561">
    <property type="entry name" value="Abhydrolase_1"/>
    <property type="match status" value="1"/>
</dbReference>
<reference evidence="2 3" key="1">
    <citation type="submission" date="2020-01" db="EMBL/GenBank/DDBJ databases">
        <title>Paenibacillus soybeanensis sp. nov. isolated from the nodules of soybean (Glycine max(L.) Merr).</title>
        <authorList>
            <person name="Wang H."/>
        </authorList>
    </citation>
    <scope>NUCLEOTIDE SEQUENCE [LARGE SCALE GENOMIC DNA]</scope>
    <source>
        <strain evidence="2 3">T1</strain>
    </source>
</reference>
<keyword evidence="3" id="KW-1185">Reference proteome</keyword>
<dbReference type="InterPro" id="IPR000073">
    <property type="entry name" value="AB_hydrolase_1"/>
</dbReference>
<dbReference type="EMBL" id="JAAAMV010000009">
    <property type="protein sequence ID" value="NBD24953.1"/>
    <property type="molecule type" value="Genomic_DNA"/>
</dbReference>
<dbReference type="Gene3D" id="3.40.50.1820">
    <property type="entry name" value="alpha/beta hydrolase"/>
    <property type="match status" value="1"/>
</dbReference>
<dbReference type="GO" id="GO:0016787">
    <property type="term" value="F:hydrolase activity"/>
    <property type="evidence" value="ECO:0007669"/>
    <property type="project" value="UniProtKB-KW"/>
</dbReference>
<sequence>MLTAIQESSTFYMKLYTKNPVFEHEPKEGIAMTTFNFQASNEALPTHEVVIDGIRQAYHIAGEGPVCLVHAGGPGFHWGYMRMPLLEKSMTVIYLEPVGTGNSENLPDGDYTMSRYAYFAHQVAKHVGARQPYFLGHSHGGFVGLQYALDYPDELGGLMLYSSAPCMNQELGMEQVQQLETFAQRWSDRPEALDAKQAWMDMITGKATDREAILNVLKRLMPAFFGNYWTLPAGFDEWQEGLDFSVDPNRKPYTWDVREVLETIRTATLILVGEHDFNCGPRWAKEMDERIPASQLKMFEQGGHMNHVETPQAFVQAVNDFVSQTLK</sequence>
<dbReference type="PANTHER" id="PTHR43798">
    <property type="entry name" value="MONOACYLGLYCEROL LIPASE"/>
    <property type="match status" value="1"/>
</dbReference>
<dbReference type="InterPro" id="IPR029058">
    <property type="entry name" value="AB_hydrolase_fold"/>
</dbReference>